<organism evidence="9 10">
    <name type="scientific">Geoalkalibacter halelectricus</name>
    <dbReference type="NCBI Taxonomy" id="2847045"/>
    <lineage>
        <taxon>Bacteria</taxon>
        <taxon>Pseudomonadati</taxon>
        <taxon>Thermodesulfobacteriota</taxon>
        <taxon>Desulfuromonadia</taxon>
        <taxon>Desulfuromonadales</taxon>
        <taxon>Geoalkalibacteraceae</taxon>
        <taxon>Geoalkalibacter</taxon>
    </lineage>
</organism>
<dbReference type="InterPro" id="IPR033644">
    <property type="entry name" value="Ferrochelatase_C"/>
</dbReference>
<dbReference type="InterPro" id="IPR033659">
    <property type="entry name" value="Ferrochelatase_N"/>
</dbReference>
<dbReference type="EMBL" id="CP092109">
    <property type="protein sequence ID" value="UWZ80871.1"/>
    <property type="molecule type" value="Genomic_DNA"/>
</dbReference>
<dbReference type="Gene3D" id="3.40.50.1400">
    <property type="match status" value="2"/>
</dbReference>
<keyword evidence="2 7" id="KW-0408">Iron</keyword>
<dbReference type="PANTHER" id="PTHR11108">
    <property type="entry name" value="FERROCHELATASE"/>
    <property type="match status" value="1"/>
</dbReference>
<comment type="catalytic activity">
    <reaction evidence="7">
        <text>heme b + 2 H(+) = protoporphyrin IX + Fe(2+)</text>
        <dbReference type="Rhea" id="RHEA:22584"/>
        <dbReference type="ChEBI" id="CHEBI:15378"/>
        <dbReference type="ChEBI" id="CHEBI:29033"/>
        <dbReference type="ChEBI" id="CHEBI:57306"/>
        <dbReference type="ChEBI" id="CHEBI:60344"/>
        <dbReference type="EC" id="4.98.1.1"/>
    </reaction>
</comment>
<dbReference type="EC" id="4.98.1.1" evidence="7"/>
<dbReference type="SUPFAM" id="SSF53800">
    <property type="entry name" value="Chelatase"/>
    <property type="match status" value="1"/>
</dbReference>
<feature type="binding site" evidence="7">
    <location>
        <position position="200"/>
    </location>
    <ligand>
        <name>Fe(2+)</name>
        <dbReference type="ChEBI" id="CHEBI:29033"/>
    </ligand>
</feature>
<evidence type="ECO:0000256" key="4">
    <source>
        <dbReference type="ARBA" id="ARBA00023239"/>
    </source>
</evidence>
<dbReference type="InterPro" id="IPR001015">
    <property type="entry name" value="Ferrochelatase"/>
</dbReference>
<dbReference type="RefSeq" id="WP_260749238.1">
    <property type="nucleotide sequence ID" value="NZ_CP092109.1"/>
</dbReference>
<comment type="similarity">
    <text evidence="1 7 8">Belongs to the ferrochelatase family.</text>
</comment>
<evidence type="ECO:0000313" key="9">
    <source>
        <dbReference type="EMBL" id="UWZ80871.1"/>
    </source>
</evidence>
<keyword evidence="3 7" id="KW-0350">Heme biosynthesis</keyword>
<evidence type="ECO:0000313" key="10">
    <source>
        <dbReference type="Proteomes" id="UP001060414"/>
    </source>
</evidence>
<evidence type="ECO:0000256" key="7">
    <source>
        <dbReference type="HAMAP-Rule" id="MF_00323"/>
    </source>
</evidence>
<evidence type="ECO:0000256" key="8">
    <source>
        <dbReference type="RuleBase" id="RU004185"/>
    </source>
</evidence>
<comment type="catalytic activity">
    <reaction evidence="6">
        <text>Fe-coproporphyrin III + 2 H(+) = coproporphyrin III + Fe(2+)</text>
        <dbReference type="Rhea" id="RHEA:49572"/>
        <dbReference type="ChEBI" id="CHEBI:15378"/>
        <dbReference type="ChEBI" id="CHEBI:29033"/>
        <dbReference type="ChEBI" id="CHEBI:68438"/>
        <dbReference type="ChEBI" id="CHEBI:131725"/>
        <dbReference type="EC" id="4.99.1.9"/>
    </reaction>
    <physiologicalReaction direction="right-to-left" evidence="6">
        <dbReference type="Rhea" id="RHEA:49574"/>
    </physiologicalReaction>
</comment>
<evidence type="ECO:0000256" key="5">
    <source>
        <dbReference type="ARBA" id="ARBA00023244"/>
    </source>
</evidence>
<sequence>MNDGNPGSPIGIVLLNMGGPDSLEAVEPFLYNLFADRDLIQLPLGALLQKPFARLISHFRAKNVVENYRAIGGKTPLLHWTQRQAQGIAAGLGTDWRPYVAMRYWQPRADETLARMKEDGVSRALVLSMYPHYTGATTGSSVKDFRRAAAAVYPELKYRIIEHWYDWPGYLDALALCVRAGLEKFPEDQRARVQILFSAHALPQKFIDRGDPYLEHVLDTTRGVMKRIGNRSWRLGFQSRSGPVKWMEPDTVDVIDQLAAEGRQAVLLVPISFVSDHIETLHEIDIEYREHAHAKGIAFFERSPSLNDAPEFIAAMADLVSKELENWR</sequence>
<protein>
    <recommendedName>
        <fullName evidence="7">Ferrochelatase</fullName>
        <ecNumber evidence="7">4.98.1.1</ecNumber>
    </recommendedName>
    <alternativeName>
        <fullName evidence="7">Heme synthase</fullName>
    </alternativeName>
    <alternativeName>
        <fullName evidence="7">Protoheme ferro-lyase</fullName>
    </alternativeName>
</protein>
<keyword evidence="10" id="KW-1185">Reference proteome</keyword>
<proteinExistence type="inferred from homology"/>
<evidence type="ECO:0000256" key="3">
    <source>
        <dbReference type="ARBA" id="ARBA00023133"/>
    </source>
</evidence>
<evidence type="ECO:0000256" key="6">
    <source>
        <dbReference type="ARBA" id="ARBA00024536"/>
    </source>
</evidence>
<keyword evidence="7" id="KW-0963">Cytoplasm</keyword>
<dbReference type="PANTHER" id="PTHR11108:SF1">
    <property type="entry name" value="FERROCHELATASE, MITOCHONDRIAL"/>
    <property type="match status" value="1"/>
</dbReference>
<evidence type="ECO:0000256" key="2">
    <source>
        <dbReference type="ARBA" id="ARBA00023004"/>
    </source>
</evidence>
<keyword evidence="4 7" id="KW-0456">Lyase</keyword>
<name>A0ABY5ZUH8_9BACT</name>
<evidence type="ECO:0000256" key="1">
    <source>
        <dbReference type="ARBA" id="ARBA00007718"/>
    </source>
</evidence>
<gene>
    <name evidence="7 9" type="primary">hemH</name>
    <name evidence="9" type="ORF">L9S41_05570</name>
</gene>
<dbReference type="CDD" id="cd00419">
    <property type="entry name" value="Ferrochelatase_C"/>
    <property type="match status" value="1"/>
</dbReference>
<comment type="pathway">
    <text evidence="7">Porphyrin-containing compound metabolism; protoheme biosynthesis; protoheme from protoporphyrin-IX: step 1/1.</text>
</comment>
<dbReference type="NCBIfam" id="TIGR00109">
    <property type="entry name" value="hemH"/>
    <property type="match status" value="1"/>
</dbReference>
<dbReference type="Pfam" id="PF00762">
    <property type="entry name" value="Ferrochelatase"/>
    <property type="match status" value="1"/>
</dbReference>
<dbReference type="CDD" id="cd03411">
    <property type="entry name" value="Ferrochelatase_N"/>
    <property type="match status" value="1"/>
</dbReference>
<keyword evidence="7" id="KW-0479">Metal-binding</keyword>
<reference evidence="9" key="1">
    <citation type="journal article" date="2022" name="Environ. Microbiol.">
        <title>Geoalkalibacter halelectricus SAP #1 sp. nov. possessing extracellular electron transfer and mineral#reducing capabilities from a haloalkaline environment.</title>
        <authorList>
            <person name="Yadav S."/>
            <person name="Singh R."/>
            <person name="Sundharam S.S."/>
            <person name="Chaudhary S."/>
            <person name="Krishnamurthi S."/>
            <person name="Patil S.A."/>
        </authorList>
    </citation>
    <scope>NUCLEOTIDE SEQUENCE</scope>
    <source>
        <strain evidence="9">SAP-1</strain>
    </source>
</reference>
<accession>A0ABY5ZUH8</accession>
<dbReference type="HAMAP" id="MF_00323">
    <property type="entry name" value="Ferrochelatase"/>
    <property type="match status" value="1"/>
</dbReference>
<comment type="function">
    <text evidence="7">Catalyzes the ferrous insertion into protoporphyrin IX.</text>
</comment>
<keyword evidence="5 7" id="KW-0627">Porphyrin biosynthesis</keyword>
<feature type="binding site" evidence="7">
    <location>
        <position position="279"/>
    </location>
    <ligand>
        <name>Fe(2+)</name>
        <dbReference type="ChEBI" id="CHEBI:29033"/>
    </ligand>
</feature>
<dbReference type="GO" id="GO:0016829">
    <property type="term" value="F:lyase activity"/>
    <property type="evidence" value="ECO:0007669"/>
    <property type="project" value="UniProtKB-KW"/>
</dbReference>
<dbReference type="Proteomes" id="UP001060414">
    <property type="component" value="Chromosome"/>
</dbReference>
<comment type="subcellular location">
    <subcellularLocation>
        <location evidence="7">Cytoplasm</location>
    </subcellularLocation>
</comment>